<sequence length="138" mass="16159">MRKENFKYLLSLCITLLCVNFLFYTTGANYIIRDLISINSSTQNGPQKRSFSSNHNLIIKFQSESNDQDGENEGEDSEQSESEIFQVEYFNFYSHFLAGYSFLNNLKTLKHDVLPSRSHFNYYSSLDALYIAFRVFRL</sequence>
<dbReference type="RefSeq" id="WP_143146239.1">
    <property type="nucleotide sequence ID" value="NZ_CP045292.1"/>
</dbReference>
<evidence type="ECO:0000313" key="2">
    <source>
        <dbReference type="Proteomes" id="UP000184232"/>
    </source>
</evidence>
<keyword evidence="2" id="KW-1185">Reference proteome</keyword>
<dbReference type="STRING" id="683124.SAMN05444337_2528"/>
<organism evidence="1 2">
    <name type="scientific">Flavobacterium haoranii</name>
    <dbReference type="NCBI Taxonomy" id="683124"/>
    <lineage>
        <taxon>Bacteria</taxon>
        <taxon>Pseudomonadati</taxon>
        <taxon>Bacteroidota</taxon>
        <taxon>Flavobacteriia</taxon>
        <taxon>Flavobacteriales</taxon>
        <taxon>Flavobacteriaceae</taxon>
        <taxon>Flavobacterium</taxon>
    </lineage>
</organism>
<accession>A0A1M6LUD9</accession>
<gene>
    <name evidence="1" type="ORF">SAMN05444337_2528</name>
</gene>
<reference evidence="1 2" key="1">
    <citation type="submission" date="2016-11" db="EMBL/GenBank/DDBJ databases">
        <authorList>
            <person name="Jaros S."/>
            <person name="Januszkiewicz K."/>
            <person name="Wedrychowicz H."/>
        </authorList>
    </citation>
    <scope>NUCLEOTIDE SEQUENCE [LARGE SCALE GENOMIC DNA]</scope>
    <source>
        <strain evidence="1 2">DSM 22807</strain>
    </source>
</reference>
<protein>
    <submittedName>
        <fullName evidence="1">Uncharacterized protein</fullName>
    </submittedName>
</protein>
<dbReference type="EMBL" id="FQZH01000006">
    <property type="protein sequence ID" value="SHJ74783.1"/>
    <property type="molecule type" value="Genomic_DNA"/>
</dbReference>
<name>A0A1M6LUD9_9FLAO</name>
<evidence type="ECO:0000313" key="1">
    <source>
        <dbReference type="EMBL" id="SHJ74783.1"/>
    </source>
</evidence>
<dbReference type="AlphaFoldDB" id="A0A1M6LUD9"/>
<dbReference type="Proteomes" id="UP000184232">
    <property type="component" value="Unassembled WGS sequence"/>
</dbReference>
<proteinExistence type="predicted"/>